<reference evidence="2" key="1">
    <citation type="submission" date="2017-04" db="EMBL/GenBank/DDBJ databases">
        <authorList>
            <person name="Varghese N."/>
            <person name="Submissions S."/>
        </authorList>
    </citation>
    <scope>NUCLEOTIDE SEQUENCE [LARGE SCALE GENOMIC DNA]</scope>
    <source>
        <strain evidence="2">DSM 44073</strain>
    </source>
</reference>
<evidence type="ECO:0000313" key="1">
    <source>
        <dbReference type="EMBL" id="SMC59998.1"/>
    </source>
</evidence>
<gene>
    <name evidence="1" type="ORF">SAMN05660733_00682</name>
</gene>
<protein>
    <submittedName>
        <fullName evidence="1">Uncharacterized protein</fullName>
    </submittedName>
</protein>
<dbReference type="RefSeq" id="WP_030476134.1">
    <property type="nucleotide sequence ID" value="NZ_FWYC01000003.1"/>
</dbReference>
<sequence>MAEPIIPVRRDGSVEGWWRQVVEFAGVEGLVDVDVGASVAADVAKSFKLPVTELKHIDRGGITRFSTHPARLPDYGDPTQARVIPAVGSPLWQVVLAGDFTAEHEQALDGSFGYRRAPTADQVARAALHGQTCLDQTVSNFAENYTAGASSIPALIWMTTRDTYRDCLWFWNFRALNDRGHNPAPMMIVSADDLPHWIGFDRNLAHQLDRPDEFDPDVVVNSFSVSEERLHSLAQEFLGLHVSEQKLTSRIRFPADARVPPHTYLTNLELRDFLLFERRYGESREVETYATAGRARLRFTSPIEFSGSGKTLLRMSSPLFDPFPRKDILAKRITNGATWRSDRLEIATNAMNSYQLELHFPSLHEATTLLIGEHTSEWHLSEKGKIADALNADSDLSILLRPSVHEAISHLTSPRSTSYLRQMEKMRKSGTSEDEVQAFGARWGGRGVRRYDSAEGLTNRLGKSAVQPVEALESLCAMNWAERGFETVCARCGLSSFVPISDVSSVARCPGCRAATYYTSTDAGLTLQYRLNSFIDLASDQGVIPHLLVVAALHKREPHTHLLGGVLATFQNGTVNEIDVLGVHAQQFIAGEVKTKASDFTPAQLKRDLSVSSRLGAETHLLAAVDEIPSEVKRTSQELADAAGLRLLILSKHDLRPVDDL</sequence>
<name>A0A1W2AIB1_9PSEU</name>
<dbReference type="eggNOG" id="ENOG502ZECU">
    <property type="taxonomic scope" value="Bacteria"/>
</dbReference>
<dbReference type="Proteomes" id="UP000192840">
    <property type="component" value="Unassembled WGS sequence"/>
</dbReference>
<dbReference type="EMBL" id="FWYC01000003">
    <property type="protein sequence ID" value="SMC59998.1"/>
    <property type="molecule type" value="Genomic_DNA"/>
</dbReference>
<keyword evidence="2" id="KW-1185">Reference proteome</keyword>
<organism evidence="1 2">
    <name type="scientific">Lentzea albidocapillata</name>
    <dbReference type="NCBI Taxonomy" id="40571"/>
    <lineage>
        <taxon>Bacteria</taxon>
        <taxon>Bacillati</taxon>
        <taxon>Actinomycetota</taxon>
        <taxon>Actinomycetes</taxon>
        <taxon>Pseudonocardiales</taxon>
        <taxon>Pseudonocardiaceae</taxon>
        <taxon>Lentzea</taxon>
    </lineage>
</organism>
<dbReference type="AlphaFoldDB" id="A0A1W2AIB1"/>
<dbReference type="OrthoDB" id="3891051at2"/>
<proteinExistence type="predicted"/>
<evidence type="ECO:0000313" key="2">
    <source>
        <dbReference type="Proteomes" id="UP000192840"/>
    </source>
</evidence>
<accession>A0A1W2AIB1</accession>